<dbReference type="InParanoid" id="A0A4S2MZZ3"/>
<evidence type="ECO:0000256" key="3">
    <source>
        <dbReference type="ARBA" id="ARBA00022827"/>
    </source>
</evidence>
<evidence type="ECO:0000313" key="5">
    <source>
        <dbReference type="EMBL" id="TGZ82321.1"/>
    </source>
</evidence>
<dbReference type="Proteomes" id="UP000298138">
    <property type="component" value="Unassembled WGS sequence"/>
</dbReference>
<sequence length="534" mass="61354">MAATNVEKSGASRYNTIVIVGAGMGGIAMAAKLQKQFNCTDFHIYEKAESTSGTWRQNDYPGCACDVPGAFYSFSFEPNYDLKRMNPTQQETKEYCDKVAVKYGVPQRTTFKTRVYKASWQEEKRQWRVWARNWETGEEIVHDCKVFITAIGILDVPNDTFNVPGRETFKGKIMHTTGWDHSVELKGKNVVVVGNGCTAAQLVPALLDRGVANLYQFFRSRHFYVAMPVDRDAVYPESLRKMWKLFPFTLYAYRVALFLYIEKSFIFFYNHKLGRWYRKKMTEESLEFMEKTAPKKYHDLLRPDFDLGCKRRIIEGEYLKSLHDPRISLHQDSIASVTPTSIISASGEEIPADIIALATGFNTTDFLYGIEVTGVNGVNVKDHWARYGGAEAYNCSVMHEFPNFFMILGPNTAPGHTSALMYAENNVDYAINVLRPLLSNIATRVELKKPAEDKWVISVQSALKNMVWNTGCNSWYNRGVDGWNSTTYPWTSFWYWYQSNYVNWADWEVELTEAGRRRRWRGGGSWGFRSMDTD</sequence>
<dbReference type="STRING" id="341454.A0A4S2MZZ3"/>
<dbReference type="SUPFAM" id="SSF51905">
    <property type="entry name" value="FAD/NAD(P)-binding domain"/>
    <property type="match status" value="1"/>
</dbReference>
<accession>A0A4S2MZZ3</accession>
<dbReference type="InterPro" id="IPR051209">
    <property type="entry name" value="FAD-bind_Monooxygenase_sf"/>
</dbReference>
<keyword evidence="4" id="KW-0560">Oxidoreductase</keyword>
<dbReference type="AlphaFoldDB" id="A0A4S2MZZ3"/>
<evidence type="ECO:0000256" key="4">
    <source>
        <dbReference type="ARBA" id="ARBA00023002"/>
    </source>
</evidence>
<comment type="similarity">
    <text evidence="1">Belongs to the FAD-binding monooxygenase family.</text>
</comment>
<evidence type="ECO:0000313" key="6">
    <source>
        <dbReference type="Proteomes" id="UP000298138"/>
    </source>
</evidence>
<dbReference type="PANTHER" id="PTHR42877">
    <property type="entry name" value="L-ORNITHINE N(5)-MONOOXYGENASE-RELATED"/>
    <property type="match status" value="1"/>
</dbReference>
<dbReference type="InterPro" id="IPR020946">
    <property type="entry name" value="Flavin_mOase-like"/>
</dbReference>
<evidence type="ECO:0000256" key="1">
    <source>
        <dbReference type="ARBA" id="ARBA00010139"/>
    </source>
</evidence>
<gene>
    <name evidence="5" type="ORF">EX30DRAFT_354757</name>
</gene>
<dbReference type="InterPro" id="IPR036188">
    <property type="entry name" value="FAD/NAD-bd_sf"/>
</dbReference>
<dbReference type="EMBL" id="ML220116">
    <property type="protein sequence ID" value="TGZ82321.1"/>
    <property type="molecule type" value="Genomic_DNA"/>
</dbReference>
<protein>
    <submittedName>
        <fullName evidence="5">4-hydroxyacetophenone monooxygenase</fullName>
    </submittedName>
</protein>
<reference evidence="5 6" key="1">
    <citation type="submission" date="2019-04" db="EMBL/GenBank/DDBJ databases">
        <title>Comparative genomics and transcriptomics to analyze fruiting body development in filamentous ascomycetes.</title>
        <authorList>
            <consortium name="DOE Joint Genome Institute"/>
            <person name="Lutkenhaus R."/>
            <person name="Traeger S."/>
            <person name="Breuer J."/>
            <person name="Kuo A."/>
            <person name="Lipzen A."/>
            <person name="Pangilinan J."/>
            <person name="Dilworth D."/>
            <person name="Sandor L."/>
            <person name="Poggeler S."/>
            <person name="Barry K."/>
            <person name="Grigoriev I.V."/>
            <person name="Nowrousian M."/>
        </authorList>
    </citation>
    <scope>NUCLEOTIDE SEQUENCE [LARGE SCALE GENOMIC DNA]</scope>
    <source>
        <strain evidence="5 6">CBS 389.68</strain>
    </source>
</reference>
<dbReference type="Gene3D" id="3.50.50.60">
    <property type="entry name" value="FAD/NAD(P)-binding domain"/>
    <property type="match status" value="2"/>
</dbReference>
<keyword evidence="5" id="KW-0503">Monooxygenase</keyword>
<proteinExistence type="inferred from homology"/>
<dbReference type="OrthoDB" id="74360at2759"/>
<keyword evidence="3" id="KW-0274">FAD</keyword>
<dbReference type="GO" id="GO:0050660">
    <property type="term" value="F:flavin adenine dinucleotide binding"/>
    <property type="evidence" value="ECO:0007669"/>
    <property type="project" value="InterPro"/>
</dbReference>
<dbReference type="GO" id="GO:0004499">
    <property type="term" value="F:N,N-dimethylaniline monooxygenase activity"/>
    <property type="evidence" value="ECO:0007669"/>
    <property type="project" value="InterPro"/>
</dbReference>
<dbReference type="PANTHER" id="PTHR42877:SF5">
    <property type="entry name" value="L-ORNITHINE N(5)-MONOOXYGENASE-RELATED"/>
    <property type="match status" value="1"/>
</dbReference>
<keyword evidence="2" id="KW-0285">Flavoprotein</keyword>
<dbReference type="GO" id="GO:0050661">
    <property type="term" value="F:NADP binding"/>
    <property type="evidence" value="ECO:0007669"/>
    <property type="project" value="InterPro"/>
</dbReference>
<dbReference type="Pfam" id="PF00743">
    <property type="entry name" value="FMO-like"/>
    <property type="match status" value="1"/>
</dbReference>
<keyword evidence="6" id="KW-1185">Reference proteome</keyword>
<dbReference type="Pfam" id="PF13450">
    <property type="entry name" value="NAD_binding_8"/>
    <property type="match status" value="1"/>
</dbReference>
<evidence type="ECO:0000256" key="2">
    <source>
        <dbReference type="ARBA" id="ARBA00022630"/>
    </source>
</evidence>
<name>A0A4S2MZZ3_9PEZI</name>
<organism evidence="5 6">
    <name type="scientific">Ascodesmis nigricans</name>
    <dbReference type="NCBI Taxonomy" id="341454"/>
    <lineage>
        <taxon>Eukaryota</taxon>
        <taxon>Fungi</taxon>
        <taxon>Dikarya</taxon>
        <taxon>Ascomycota</taxon>
        <taxon>Pezizomycotina</taxon>
        <taxon>Pezizomycetes</taxon>
        <taxon>Pezizales</taxon>
        <taxon>Ascodesmidaceae</taxon>
        <taxon>Ascodesmis</taxon>
    </lineage>
</organism>